<dbReference type="InterPro" id="IPR024775">
    <property type="entry name" value="DinB-like"/>
</dbReference>
<keyword evidence="4" id="KW-1185">Reference proteome</keyword>
<dbReference type="Gene3D" id="1.20.120.450">
    <property type="entry name" value="dinb family like domain"/>
    <property type="match status" value="1"/>
</dbReference>
<comment type="caution">
    <text evidence="3">The sequence shown here is derived from an EMBL/GenBank/DDBJ whole genome shotgun (WGS) entry which is preliminary data.</text>
</comment>
<dbReference type="OrthoDB" id="119432at2"/>
<reference evidence="3 4" key="1">
    <citation type="submission" date="2018-03" db="EMBL/GenBank/DDBJ databases">
        <authorList>
            <person name="Keele B.F."/>
        </authorList>
    </citation>
    <scope>NUCLEOTIDE SEQUENCE [LARGE SCALE GENOMIC DNA]</scope>
    <source>
        <strain evidence="3 4">YL28-9</strain>
    </source>
</reference>
<dbReference type="EMBL" id="PYLS01000004">
    <property type="protein sequence ID" value="PST83912.1"/>
    <property type="molecule type" value="Genomic_DNA"/>
</dbReference>
<name>A0A2T3HN74_9SPHI</name>
<evidence type="ECO:0000256" key="1">
    <source>
        <dbReference type="SAM" id="SignalP"/>
    </source>
</evidence>
<feature type="chain" id="PRO_5015685771" evidence="1">
    <location>
        <begin position="24"/>
        <end position="177"/>
    </location>
</feature>
<dbReference type="Proteomes" id="UP000240912">
    <property type="component" value="Unassembled WGS sequence"/>
</dbReference>
<keyword evidence="1" id="KW-0732">Signal</keyword>
<sequence length="177" mass="20105">MKIGFNRINLVFCLLVVSQVLKAQTAAELVAEWRRAKTYTLHYLETMPENKYSFRPVAGMRSFAEQMLHLADANYGLGSMALGTQSAFKPGELEKKGEPTKSNVMKVVAASYDFIINHLKKANQQQFSDPVKMIGRFDMSRRIAVAKVFEHQTHHRGQTTIYLRLAGVKPPEEQLFN</sequence>
<dbReference type="RefSeq" id="WP_107213835.1">
    <property type="nucleotide sequence ID" value="NZ_KZ686268.1"/>
</dbReference>
<feature type="domain" description="DinB-like" evidence="2">
    <location>
        <begin position="33"/>
        <end position="158"/>
    </location>
</feature>
<dbReference type="AlphaFoldDB" id="A0A2T3HN74"/>
<evidence type="ECO:0000313" key="4">
    <source>
        <dbReference type="Proteomes" id="UP000240912"/>
    </source>
</evidence>
<dbReference type="Pfam" id="PF12867">
    <property type="entry name" value="DinB_2"/>
    <property type="match status" value="1"/>
</dbReference>
<dbReference type="SUPFAM" id="SSF109854">
    <property type="entry name" value="DinB/YfiT-like putative metalloenzymes"/>
    <property type="match status" value="1"/>
</dbReference>
<feature type="signal peptide" evidence="1">
    <location>
        <begin position="1"/>
        <end position="23"/>
    </location>
</feature>
<gene>
    <name evidence="3" type="ORF">C7T94_03980</name>
</gene>
<proteinExistence type="predicted"/>
<evidence type="ECO:0000259" key="2">
    <source>
        <dbReference type="Pfam" id="PF12867"/>
    </source>
</evidence>
<dbReference type="InterPro" id="IPR034660">
    <property type="entry name" value="DinB/YfiT-like"/>
</dbReference>
<evidence type="ECO:0000313" key="3">
    <source>
        <dbReference type="EMBL" id="PST83912.1"/>
    </source>
</evidence>
<protein>
    <submittedName>
        <fullName evidence="3">Damage-inducible protein DinB</fullName>
    </submittedName>
</protein>
<organism evidence="3 4">
    <name type="scientific">Pedobacter yulinensis</name>
    <dbReference type="NCBI Taxonomy" id="2126353"/>
    <lineage>
        <taxon>Bacteria</taxon>
        <taxon>Pseudomonadati</taxon>
        <taxon>Bacteroidota</taxon>
        <taxon>Sphingobacteriia</taxon>
        <taxon>Sphingobacteriales</taxon>
        <taxon>Sphingobacteriaceae</taxon>
        <taxon>Pedobacter</taxon>
    </lineage>
</organism>
<accession>A0A2T3HN74</accession>